<dbReference type="InterPro" id="IPR036047">
    <property type="entry name" value="F-box-like_dom_sf"/>
</dbReference>
<evidence type="ECO:0000256" key="1">
    <source>
        <dbReference type="SAM" id="Coils"/>
    </source>
</evidence>
<name>D2W3H5_NAEGR</name>
<dbReference type="SUPFAM" id="SSF81383">
    <property type="entry name" value="F-box domain"/>
    <property type="match status" value="1"/>
</dbReference>
<evidence type="ECO:0000313" key="2">
    <source>
        <dbReference type="EMBL" id="EFC36423.1"/>
    </source>
</evidence>
<dbReference type="Proteomes" id="UP000006671">
    <property type="component" value="Unassembled WGS sequence"/>
</dbReference>
<accession>D2W3H5</accession>
<dbReference type="AlphaFoldDB" id="D2W3H5"/>
<feature type="coiled-coil region" evidence="1">
    <location>
        <begin position="40"/>
        <end position="67"/>
    </location>
</feature>
<evidence type="ECO:0008006" key="4">
    <source>
        <dbReference type="Google" id="ProtNLM"/>
    </source>
</evidence>
<reference evidence="2 3" key="1">
    <citation type="journal article" date="2010" name="Cell">
        <title>The genome of Naegleria gruberi illuminates early eukaryotic versatility.</title>
        <authorList>
            <person name="Fritz-Laylin L.K."/>
            <person name="Prochnik S.E."/>
            <person name="Ginger M.L."/>
            <person name="Dacks J.B."/>
            <person name="Carpenter M.L."/>
            <person name="Field M.C."/>
            <person name="Kuo A."/>
            <person name="Paredez A."/>
            <person name="Chapman J."/>
            <person name="Pham J."/>
            <person name="Shu S."/>
            <person name="Neupane R."/>
            <person name="Cipriano M."/>
            <person name="Mancuso J."/>
            <person name="Tu H."/>
            <person name="Salamov A."/>
            <person name="Lindquist E."/>
            <person name="Shapiro H."/>
            <person name="Lucas S."/>
            <person name="Grigoriev I.V."/>
            <person name="Cande W.Z."/>
            <person name="Fulton C."/>
            <person name="Rokhsar D.S."/>
            <person name="Dawson S.C."/>
        </authorList>
    </citation>
    <scope>NUCLEOTIDE SEQUENCE [LARGE SCALE GENOMIC DNA]</scope>
    <source>
        <strain evidence="2 3">NEG-M</strain>
    </source>
</reference>
<dbReference type="CDD" id="cd09917">
    <property type="entry name" value="F-box_SF"/>
    <property type="match status" value="1"/>
</dbReference>
<gene>
    <name evidence="2" type="ORF">NAEGRDRAFT_54420</name>
</gene>
<organism evidence="3">
    <name type="scientific">Naegleria gruberi</name>
    <name type="common">Amoeba</name>
    <dbReference type="NCBI Taxonomy" id="5762"/>
    <lineage>
        <taxon>Eukaryota</taxon>
        <taxon>Discoba</taxon>
        <taxon>Heterolobosea</taxon>
        <taxon>Tetramitia</taxon>
        <taxon>Eutetramitia</taxon>
        <taxon>Vahlkampfiidae</taxon>
        <taxon>Naegleria</taxon>
    </lineage>
</organism>
<dbReference type="KEGG" id="ngr:NAEGRDRAFT_54420"/>
<protein>
    <recommendedName>
        <fullName evidence="4">F-box domain-containing protein</fullName>
    </recommendedName>
</protein>
<keyword evidence="3" id="KW-1185">Reference proteome</keyword>
<dbReference type="GeneID" id="8862299"/>
<keyword evidence="1" id="KW-0175">Coiled coil</keyword>
<proteinExistence type="predicted"/>
<evidence type="ECO:0000313" key="3">
    <source>
        <dbReference type="Proteomes" id="UP000006671"/>
    </source>
</evidence>
<dbReference type="VEuPathDB" id="AmoebaDB:NAEGRDRAFT_54420"/>
<dbReference type="RefSeq" id="XP_002669167.1">
    <property type="nucleotide sequence ID" value="XM_002669121.1"/>
</dbReference>
<sequence>MEKHEDATPSMDQEQSEHFFLIKGIKYKLNTAIDWKTRKIHQQIEQLEQIQEKSKKKRKNRHDHDREIIEKPSKKIVPLYEDASCESEWKKLMDLSDIMWNVLQFLEVDDICEMLIICKRWKQIILEELNGAWKAEYLSCLGIENGDNNDENYFKIYIQFQRTKALNFDLVDSVYYWEESECGFSEWEGFSEIFEKYNSFVHIVKLESQTVGDLFKTIFTIIAYNFKGNEYSVKFEGVIRLDDHSGKIFINYRDSDQSSDEFLFEMEKGRGKRFKLDIKKFKEIVRKLEMGKLKSSELIQLFVILTISPALSAGVSDTVVHYSDFEQFM</sequence>
<dbReference type="EMBL" id="GG738931">
    <property type="protein sequence ID" value="EFC36423.1"/>
    <property type="molecule type" value="Genomic_DNA"/>
</dbReference>
<dbReference type="InParanoid" id="D2W3H5"/>